<reference evidence="1" key="2">
    <citation type="submission" date="2015-06" db="UniProtKB">
        <authorList>
            <consortium name="EnsemblMetazoa"/>
        </authorList>
    </citation>
    <scope>IDENTIFICATION</scope>
</reference>
<organism evidence="1 2">
    <name type="scientific">Megaselia scalaris</name>
    <name type="common">Humpbacked fly</name>
    <name type="synonym">Phora scalaris</name>
    <dbReference type="NCBI Taxonomy" id="36166"/>
    <lineage>
        <taxon>Eukaryota</taxon>
        <taxon>Metazoa</taxon>
        <taxon>Ecdysozoa</taxon>
        <taxon>Arthropoda</taxon>
        <taxon>Hexapoda</taxon>
        <taxon>Insecta</taxon>
        <taxon>Pterygota</taxon>
        <taxon>Neoptera</taxon>
        <taxon>Endopterygota</taxon>
        <taxon>Diptera</taxon>
        <taxon>Brachycera</taxon>
        <taxon>Muscomorpha</taxon>
        <taxon>Platypezoidea</taxon>
        <taxon>Phoridae</taxon>
        <taxon>Megaseliini</taxon>
        <taxon>Megaselia</taxon>
    </lineage>
</organism>
<dbReference type="AlphaFoldDB" id="T1GSY5"/>
<reference evidence="2" key="1">
    <citation type="submission" date="2013-02" db="EMBL/GenBank/DDBJ databases">
        <authorList>
            <person name="Hughes D."/>
        </authorList>
    </citation>
    <scope>NUCLEOTIDE SEQUENCE</scope>
    <source>
        <strain>Durham</strain>
        <strain evidence="2">NC isolate 2 -- Noor lab</strain>
    </source>
</reference>
<dbReference type="EMBL" id="CAQQ02151193">
    <property type="status" value="NOT_ANNOTATED_CDS"/>
    <property type="molecule type" value="Genomic_DNA"/>
</dbReference>
<accession>T1GSY5</accession>
<sequence>MVDKRNDQANDNAAFRCYSPLLLLFNLIFQITKNDVKIFLSKVANNCSSRAVKLQISEPYRSTGSMVMVCIIPAGQHIFRFFSSRIYSNRFGFIFKTVET</sequence>
<proteinExistence type="predicted"/>
<dbReference type="HOGENOM" id="CLU_2309198_0_0_1"/>
<evidence type="ECO:0000313" key="2">
    <source>
        <dbReference type="Proteomes" id="UP000015102"/>
    </source>
</evidence>
<protein>
    <submittedName>
        <fullName evidence="1">Uncharacterized protein</fullName>
    </submittedName>
</protein>
<dbReference type="EnsemblMetazoa" id="MESCA006799-RA">
    <property type="protein sequence ID" value="MESCA006799-PA"/>
    <property type="gene ID" value="MESCA006799"/>
</dbReference>
<keyword evidence="2" id="KW-1185">Reference proteome</keyword>
<evidence type="ECO:0000313" key="1">
    <source>
        <dbReference type="EnsemblMetazoa" id="MESCA006799-PA"/>
    </source>
</evidence>
<dbReference type="EMBL" id="CAQQ02151194">
    <property type="status" value="NOT_ANNOTATED_CDS"/>
    <property type="molecule type" value="Genomic_DNA"/>
</dbReference>
<dbReference type="Proteomes" id="UP000015102">
    <property type="component" value="Unassembled WGS sequence"/>
</dbReference>
<name>T1GSY5_MEGSC</name>